<proteinExistence type="predicted"/>
<evidence type="ECO:0000313" key="2">
    <source>
        <dbReference type="Proteomes" id="UP000184512"/>
    </source>
</evidence>
<dbReference type="OrthoDB" id="3638769at2"/>
<dbReference type="EMBL" id="FQZG01000008">
    <property type="protein sequence ID" value="SHI55005.1"/>
    <property type="molecule type" value="Genomic_DNA"/>
</dbReference>
<dbReference type="GO" id="GO:0003677">
    <property type="term" value="F:DNA binding"/>
    <property type="evidence" value="ECO:0007669"/>
    <property type="project" value="InterPro"/>
</dbReference>
<dbReference type="Proteomes" id="UP000184512">
    <property type="component" value="Unassembled WGS sequence"/>
</dbReference>
<reference evidence="1 2" key="1">
    <citation type="submission" date="2016-11" db="EMBL/GenBank/DDBJ databases">
        <authorList>
            <person name="Jaros S."/>
            <person name="Januszkiewicz K."/>
            <person name="Wedrychowicz H."/>
        </authorList>
    </citation>
    <scope>NUCLEOTIDE SEQUENCE [LARGE SCALE GENOMIC DNA]</scope>
    <source>
        <strain evidence="1 2">DSM 12906</strain>
    </source>
</reference>
<dbReference type="RefSeq" id="WP_073186059.1">
    <property type="nucleotide sequence ID" value="NZ_FQZG01000008.1"/>
</dbReference>
<protein>
    <submittedName>
        <fullName evidence="1">Restriction endonuclease XhoI</fullName>
    </submittedName>
</protein>
<dbReference type="GO" id="GO:0009307">
    <property type="term" value="P:DNA restriction-modification system"/>
    <property type="evidence" value="ECO:0007669"/>
    <property type="project" value="InterPro"/>
</dbReference>
<dbReference type="AlphaFoldDB" id="A0A1M6C1T3"/>
<keyword evidence="1" id="KW-0378">Hydrolase</keyword>
<keyword evidence="1" id="KW-0540">Nuclease</keyword>
<dbReference type="InterPro" id="IPR007636">
    <property type="entry name" value="Restrct_endonuc_II_XhoI"/>
</dbReference>
<gene>
    <name evidence="1" type="ORF">SAMN02745244_00587</name>
</gene>
<sequence length="229" mass="25489">MDEADRNRITEAVDFWVKTKLEQQTQSEAAGTAQGGTRAAVTGGRHLAGINTLLMDELESLGLPGLDAWFDRGATVPGYYRASKNWDLLVTVERRPVLALEYKSMTGSEGKNLNNRADEVIGAAQDLRRAQEHGLLPTGLKRGYVFLMEVTPEVTRPVGVTSRVGTPDPVFNQATYLDRMAIMCERLRDDGLYDMAWALGILRTPVGFVEPRESVNWDRFKNDLRLAFG</sequence>
<dbReference type="STRING" id="1123357.SAMN02745244_00587"/>
<organism evidence="1 2">
    <name type="scientific">Tessaracoccus bendigoensis DSM 12906</name>
    <dbReference type="NCBI Taxonomy" id="1123357"/>
    <lineage>
        <taxon>Bacteria</taxon>
        <taxon>Bacillati</taxon>
        <taxon>Actinomycetota</taxon>
        <taxon>Actinomycetes</taxon>
        <taxon>Propionibacteriales</taxon>
        <taxon>Propionibacteriaceae</taxon>
        <taxon>Tessaracoccus</taxon>
    </lineage>
</organism>
<accession>A0A1M6C1T3</accession>
<evidence type="ECO:0000313" key="1">
    <source>
        <dbReference type="EMBL" id="SHI55005.1"/>
    </source>
</evidence>
<keyword evidence="1" id="KW-0255">Endonuclease</keyword>
<dbReference type="GO" id="GO:0009036">
    <property type="term" value="F:type II site-specific deoxyribonuclease activity"/>
    <property type="evidence" value="ECO:0007669"/>
    <property type="project" value="InterPro"/>
</dbReference>
<keyword evidence="2" id="KW-1185">Reference proteome</keyword>
<name>A0A1M6C1T3_9ACTN</name>
<dbReference type="Pfam" id="PF04555">
    <property type="entry name" value="XhoI"/>
    <property type="match status" value="1"/>
</dbReference>